<proteinExistence type="predicted"/>
<accession>B7H5V0</accession>
<dbReference type="PANTHER" id="PTHR40051">
    <property type="entry name" value="IG HYPOTHETICAL 15966"/>
    <property type="match status" value="1"/>
</dbReference>
<name>B7H5V0_BACC4</name>
<evidence type="ECO:0000313" key="2">
    <source>
        <dbReference type="Proteomes" id="UP000007096"/>
    </source>
</evidence>
<dbReference type="AlphaFoldDB" id="B7H5V0"/>
<dbReference type="InterPro" id="IPR014962">
    <property type="entry name" value="YolD"/>
</dbReference>
<sequence>MCVYNDKKIHIAMTIQKSLDKMVKWRPFASLPEQFIRIKEMINNLNTVTKPMITEDMREQIERGLIHSMQNKEAILISYYRDGLVHDMYINVLHIEPMMRTVYCTDAFGLNTEFKFDELININ</sequence>
<organism evidence="1 2">
    <name type="scientific">Bacillus cereus (strain B4264)</name>
    <dbReference type="NCBI Taxonomy" id="405532"/>
    <lineage>
        <taxon>Bacteria</taxon>
        <taxon>Bacillati</taxon>
        <taxon>Bacillota</taxon>
        <taxon>Bacilli</taxon>
        <taxon>Bacillales</taxon>
        <taxon>Bacillaceae</taxon>
        <taxon>Bacillus</taxon>
        <taxon>Bacillus cereus group</taxon>
    </lineage>
</organism>
<dbReference type="PANTHER" id="PTHR40051:SF1">
    <property type="entry name" value="YOLD-LIKE FAMILY PROTEIN"/>
    <property type="match status" value="1"/>
</dbReference>
<dbReference type="EMBL" id="CP001176">
    <property type="protein sequence ID" value="ACK60228.1"/>
    <property type="molecule type" value="Genomic_DNA"/>
</dbReference>
<dbReference type="Pfam" id="PF08863">
    <property type="entry name" value="YolD"/>
    <property type="match status" value="1"/>
</dbReference>
<evidence type="ECO:0000313" key="1">
    <source>
        <dbReference type="EMBL" id="ACK60228.1"/>
    </source>
</evidence>
<dbReference type="HOGENOM" id="CLU_131538_4_0_9"/>
<dbReference type="Proteomes" id="UP000007096">
    <property type="component" value="Chromosome"/>
</dbReference>
<gene>
    <name evidence="1" type="ordered locus">BCB4264_A2638</name>
</gene>
<dbReference type="KEGG" id="bcb:BCB4264_A2638"/>
<reference evidence="1 2" key="1">
    <citation type="submission" date="2008-10" db="EMBL/GenBank/DDBJ databases">
        <title>Genome sequence of Bacillus cereus B4264.</title>
        <authorList>
            <person name="Dodson R.J."/>
            <person name="Durkin A.S."/>
            <person name="Rosovitz M.J."/>
            <person name="Rasko D.A."/>
            <person name="Hoffmaster A."/>
            <person name="Ravel J."/>
            <person name="Sutton G."/>
        </authorList>
    </citation>
    <scope>NUCLEOTIDE SEQUENCE [LARGE SCALE GENOMIC DNA]</scope>
    <source>
        <strain evidence="1 2">B4264</strain>
    </source>
</reference>
<protein>
    <submittedName>
        <fullName evidence="1">IG hypothetical 15966</fullName>
    </submittedName>
</protein>